<dbReference type="HOGENOM" id="CLU_084115_4_0_2"/>
<evidence type="ECO:0000313" key="6">
    <source>
        <dbReference type="Proteomes" id="UP000028194"/>
    </source>
</evidence>
<dbReference type="SUPFAM" id="SSF49503">
    <property type="entry name" value="Cupredoxins"/>
    <property type="match status" value="1"/>
</dbReference>
<keyword evidence="1" id="KW-0479">Metal-binding</keyword>
<name>A0A075MS69_9ARCH</name>
<dbReference type="PANTHER" id="PTHR36507">
    <property type="entry name" value="BLL1555 PROTEIN"/>
    <property type="match status" value="1"/>
</dbReference>
<dbReference type="Pfam" id="PF00127">
    <property type="entry name" value="Copper-bind"/>
    <property type="match status" value="1"/>
</dbReference>
<evidence type="ECO:0000259" key="4">
    <source>
        <dbReference type="Pfam" id="PF00127"/>
    </source>
</evidence>
<dbReference type="eggNOG" id="arCOG02926">
    <property type="taxonomic scope" value="Archaea"/>
</dbReference>
<sequence>MNRKATMLAAGVAAILATAVLALAAGQQAAYAANVNIDIVSGASTKTNDAFSPNPGQAHVGDTVVWTNKDGAIHTVESGANGTPDGKFGVKPDKSPELIPPGKTLEFKPTEAGDFKYFCSLHPAMVGELKVS</sequence>
<keyword evidence="2" id="KW-0186">Copper</keyword>
<dbReference type="GO" id="GO:0009055">
    <property type="term" value="F:electron transfer activity"/>
    <property type="evidence" value="ECO:0007669"/>
    <property type="project" value="InterPro"/>
</dbReference>
<feature type="domain" description="Blue (type 1) copper" evidence="4">
    <location>
        <begin position="49"/>
        <end position="131"/>
    </location>
</feature>
<gene>
    <name evidence="5" type="ORF">NTE_01901</name>
</gene>
<evidence type="ECO:0000313" key="5">
    <source>
        <dbReference type="EMBL" id="AIF83960.1"/>
    </source>
</evidence>
<evidence type="ECO:0000256" key="1">
    <source>
        <dbReference type="ARBA" id="ARBA00022723"/>
    </source>
</evidence>
<dbReference type="PANTHER" id="PTHR36507:SF1">
    <property type="entry name" value="BLL1555 PROTEIN"/>
    <property type="match status" value="1"/>
</dbReference>
<evidence type="ECO:0000256" key="3">
    <source>
        <dbReference type="SAM" id="MobiDB-lite"/>
    </source>
</evidence>
<protein>
    <submittedName>
        <fullName evidence="5">Plastocyanin</fullName>
    </submittedName>
</protein>
<evidence type="ECO:0000256" key="2">
    <source>
        <dbReference type="ARBA" id="ARBA00023008"/>
    </source>
</evidence>
<dbReference type="STRING" id="1459636.NTE_01901"/>
<dbReference type="InterPro" id="IPR008972">
    <property type="entry name" value="Cupredoxin"/>
</dbReference>
<dbReference type="AlphaFoldDB" id="A0A075MS69"/>
<accession>A0A075MS69</accession>
<dbReference type="InterPro" id="IPR052721">
    <property type="entry name" value="ET_Amicyanin"/>
</dbReference>
<organism evidence="5 6">
    <name type="scientific">Candidatus Nitrososphaera evergladensis SR1</name>
    <dbReference type="NCBI Taxonomy" id="1459636"/>
    <lineage>
        <taxon>Archaea</taxon>
        <taxon>Nitrososphaerota</taxon>
        <taxon>Nitrososphaeria</taxon>
        <taxon>Nitrososphaerales</taxon>
        <taxon>Nitrososphaeraceae</taxon>
        <taxon>Nitrososphaera</taxon>
    </lineage>
</organism>
<reference evidence="5 6" key="1">
    <citation type="journal article" date="2014" name="PLoS ONE">
        <title>Genome Sequence of Candidatus Nitrososphaera evergladensis from Group I.1b Enriched from Everglades Soil Reveals Novel Genomic Features of the Ammonia-Oxidizing Archaea.</title>
        <authorList>
            <person name="Zhalnina K.V."/>
            <person name="Dias R."/>
            <person name="Leonard M.T."/>
            <person name="Dorr de Quadros P."/>
            <person name="Camargo F.A."/>
            <person name="Drew J.C."/>
            <person name="Farmerie W.G."/>
            <person name="Daroub S.H."/>
            <person name="Triplett E.W."/>
        </authorList>
    </citation>
    <scope>NUCLEOTIDE SEQUENCE [LARGE SCALE GENOMIC DNA]</scope>
    <source>
        <strain evidence="5 6">SR1</strain>
    </source>
</reference>
<dbReference type="KEGG" id="nev:NTE_01901"/>
<dbReference type="Proteomes" id="UP000028194">
    <property type="component" value="Chromosome"/>
</dbReference>
<feature type="region of interest" description="Disordered" evidence="3">
    <location>
        <begin position="75"/>
        <end position="105"/>
    </location>
</feature>
<keyword evidence="6" id="KW-1185">Reference proteome</keyword>
<proteinExistence type="predicted"/>
<dbReference type="EMBL" id="CP007174">
    <property type="protein sequence ID" value="AIF83960.1"/>
    <property type="molecule type" value="Genomic_DNA"/>
</dbReference>
<dbReference type="Gene3D" id="2.60.40.420">
    <property type="entry name" value="Cupredoxins - blue copper proteins"/>
    <property type="match status" value="1"/>
</dbReference>
<dbReference type="GO" id="GO:0005507">
    <property type="term" value="F:copper ion binding"/>
    <property type="evidence" value="ECO:0007669"/>
    <property type="project" value="InterPro"/>
</dbReference>
<dbReference type="InterPro" id="IPR000923">
    <property type="entry name" value="BlueCu_1"/>
</dbReference>